<evidence type="ECO:0000313" key="1">
    <source>
        <dbReference type="EMBL" id="MCL6272343.1"/>
    </source>
</evidence>
<reference evidence="1 2" key="1">
    <citation type="submission" date="2022-05" db="EMBL/GenBank/DDBJ databases">
        <authorList>
            <person name="Park J.-S."/>
        </authorList>
    </citation>
    <scope>NUCLEOTIDE SEQUENCE [LARGE SCALE GENOMIC DNA]</scope>
    <source>
        <strain evidence="1 2">2012CJ34-2</strain>
    </source>
</reference>
<protein>
    <submittedName>
        <fullName evidence="1">Uncharacterized protein</fullName>
    </submittedName>
</protein>
<comment type="caution">
    <text evidence="1">The sequence shown here is derived from an EMBL/GenBank/DDBJ whole genome shotgun (WGS) entry which is preliminary data.</text>
</comment>
<feature type="non-terminal residue" evidence="1">
    <location>
        <position position="1"/>
    </location>
</feature>
<name>A0ABT0PLV0_9GAMM</name>
<organism evidence="1 2">
    <name type="scientific">Parendozoicomonas callyspongiae</name>
    <dbReference type="NCBI Taxonomy" id="2942213"/>
    <lineage>
        <taxon>Bacteria</taxon>
        <taxon>Pseudomonadati</taxon>
        <taxon>Pseudomonadota</taxon>
        <taxon>Gammaproteobacteria</taxon>
        <taxon>Oceanospirillales</taxon>
        <taxon>Endozoicomonadaceae</taxon>
        <taxon>Parendozoicomonas</taxon>
    </lineage>
</organism>
<gene>
    <name evidence="1" type="ORF">M3P05_20720</name>
</gene>
<dbReference type="Proteomes" id="UP001203338">
    <property type="component" value="Unassembled WGS sequence"/>
</dbReference>
<accession>A0ABT0PLV0</accession>
<dbReference type="EMBL" id="JAMFLX010000149">
    <property type="protein sequence ID" value="MCL6272343.1"/>
    <property type="molecule type" value="Genomic_DNA"/>
</dbReference>
<proteinExistence type="predicted"/>
<evidence type="ECO:0000313" key="2">
    <source>
        <dbReference type="Proteomes" id="UP001203338"/>
    </source>
</evidence>
<dbReference type="RefSeq" id="WP_249702051.1">
    <property type="nucleotide sequence ID" value="NZ_JAMFLX010000149.1"/>
</dbReference>
<keyword evidence="2" id="KW-1185">Reference proteome</keyword>
<sequence length="139" mass="16071">LRKIVKINSNNIEKEMILFVQEWFDLISDGKINEACNIIDQPNCYGIKWTPEKVQETILNEFGQETVFGAQNTDGFFFSKVKETNGSYRADVLKFDDESGYSVEHDVPLNGKWSDLTAQFEFIGKPPLFEFILHDFHVL</sequence>